<dbReference type="RefSeq" id="WP_369185081.1">
    <property type="nucleotide sequence ID" value="NZ_CP163445.1"/>
</dbReference>
<dbReference type="InterPro" id="IPR051267">
    <property type="entry name" value="STEAP_metalloreductase"/>
</dbReference>
<protein>
    <submittedName>
        <fullName evidence="3">NADPH-dependent F420 reductase</fullName>
    </submittedName>
</protein>
<gene>
    <name evidence="3" type="ORF">AB2U05_32145</name>
</gene>
<dbReference type="GO" id="GO:0016491">
    <property type="term" value="F:oxidoreductase activity"/>
    <property type="evidence" value="ECO:0007669"/>
    <property type="project" value="UniProtKB-KW"/>
</dbReference>
<keyword evidence="1" id="KW-0560">Oxidoreductase</keyword>
<evidence type="ECO:0000259" key="2">
    <source>
        <dbReference type="Pfam" id="PF03807"/>
    </source>
</evidence>
<sequence>MRIGIIGTGMVGQTLGSKLVSLGHQVTLGSRTKDNEKALAWAAQAGPDGHAGTFAEAAAFGEVVLNATGGTVSLAALRAAGAEHLGGKLLIDLANPLVFDADGQVTLDPANTDSIGERIQREFPEAKVVKALNTVNCALMVAPGRLAGEHQLFIAGNDADAKAETVALLGGFGWPAEWIIDLGDITAARATEMMMPLWLRLMRKFGTAEFNYRIQRAK</sequence>
<name>A0AB39TUW5_9ACTN</name>
<organism evidence="3">
    <name type="scientific">Streptomyces sp. Y1</name>
    <dbReference type="NCBI Taxonomy" id="3238634"/>
    <lineage>
        <taxon>Bacteria</taxon>
        <taxon>Bacillati</taxon>
        <taxon>Actinomycetota</taxon>
        <taxon>Actinomycetes</taxon>
        <taxon>Kitasatosporales</taxon>
        <taxon>Streptomycetaceae</taxon>
        <taxon>Streptomyces</taxon>
    </lineage>
</organism>
<dbReference type="EMBL" id="CP163445">
    <property type="protein sequence ID" value="XDQ82823.1"/>
    <property type="molecule type" value="Genomic_DNA"/>
</dbReference>
<dbReference type="Pfam" id="PF03807">
    <property type="entry name" value="F420_oxidored"/>
    <property type="match status" value="1"/>
</dbReference>
<dbReference type="InterPro" id="IPR028939">
    <property type="entry name" value="P5C_Rdtase_cat_N"/>
</dbReference>
<proteinExistence type="predicted"/>
<reference evidence="3" key="1">
    <citation type="submission" date="2024-07" db="EMBL/GenBank/DDBJ databases">
        <authorList>
            <person name="Yu S.T."/>
        </authorList>
    </citation>
    <scope>NUCLEOTIDE SEQUENCE</scope>
    <source>
        <strain evidence="3">Y1</strain>
    </source>
</reference>
<evidence type="ECO:0000313" key="3">
    <source>
        <dbReference type="EMBL" id="XDQ82823.1"/>
    </source>
</evidence>
<accession>A0AB39TUW5</accession>
<dbReference type="AlphaFoldDB" id="A0AB39TUW5"/>
<dbReference type="PANTHER" id="PTHR14239:SF10">
    <property type="entry name" value="REDUCTASE"/>
    <property type="match status" value="1"/>
</dbReference>
<evidence type="ECO:0000256" key="1">
    <source>
        <dbReference type="ARBA" id="ARBA00023002"/>
    </source>
</evidence>
<feature type="domain" description="Pyrroline-5-carboxylate reductase catalytic N-terminal" evidence="2">
    <location>
        <begin position="2"/>
        <end position="96"/>
    </location>
</feature>
<dbReference type="InterPro" id="IPR036291">
    <property type="entry name" value="NAD(P)-bd_dom_sf"/>
</dbReference>
<dbReference type="Gene3D" id="3.40.50.720">
    <property type="entry name" value="NAD(P)-binding Rossmann-like Domain"/>
    <property type="match status" value="1"/>
</dbReference>
<dbReference type="PANTHER" id="PTHR14239">
    <property type="entry name" value="DUDULIN-RELATED"/>
    <property type="match status" value="1"/>
</dbReference>
<dbReference type="SUPFAM" id="SSF51735">
    <property type="entry name" value="NAD(P)-binding Rossmann-fold domains"/>
    <property type="match status" value="1"/>
</dbReference>